<dbReference type="EMBL" id="RXHI01000030">
    <property type="protein sequence ID" value="RUA21918.1"/>
    <property type="molecule type" value="Genomic_DNA"/>
</dbReference>
<name>A0A3S0NWF8_9GAMM</name>
<comment type="caution">
    <text evidence="1">The sequence shown here is derived from an EMBL/GenBank/DDBJ whole genome shotgun (WGS) entry which is preliminary data.</text>
</comment>
<reference evidence="1" key="1">
    <citation type="submission" date="2018-12" db="EMBL/GenBank/DDBJ databases">
        <authorList>
            <person name="Jadhav K."/>
            <person name="Kushwaha B."/>
            <person name="Jadhav I."/>
        </authorList>
    </citation>
    <scope>NUCLEOTIDE SEQUENCE [LARGE SCALE GENOMIC DNA]</scope>
    <source>
        <strain evidence="1">SBS 10</strain>
    </source>
</reference>
<dbReference type="AlphaFoldDB" id="A0A3S0NWF8"/>
<accession>A0A3S0NWF8</accession>
<evidence type="ECO:0000313" key="1">
    <source>
        <dbReference type="EMBL" id="RUA21918.1"/>
    </source>
</evidence>
<protein>
    <submittedName>
        <fullName evidence="1">Uncharacterized protein</fullName>
    </submittedName>
</protein>
<sequence length="72" mass="7789">MPPNATTRCSTCAMAVKPISTRSGQATPGRHASRHCQEYDTTSLESPPLVRYDGLLGETIRKAWHSSVSTVS</sequence>
<gene>
    <name evidence="1" type="ORF">DSL92_09000</name>
</gene>
<organism evidence="1">
    <name type="scientific">Billgrantia gudaonensis</name>
    <dbReference type="NCBI Taxonomy" id="376427"/>
    <lineage>
        <taxon>Bacteria</taxon>
        <taxon>Pseudomonadati</taxon>
        <taxon>Pseudomonadota</taxon>
        <taxon>Gammaproteobacteria</taxon>
        <taxon>Oceanospirillales</taxon>
        <taxon>Halomonadaceae</taxon>
        <taxon>Billgrantia</taxon>
    </lineage>
</organism>
<proteinExistence type="predicted"/>